<evidence type="ECO:0000313" key="3">
    <source>
        <dbReference type="Proteomes" id="UP001056384"/>
    </source>
</evidence>
<dbReference type="SUPFAM" id="SSF81296">
    <property type="entry name" value="E set domains"/>
    <property type="match status" value="1"/>
</dbReference>
<organism evidence="2 3">
    <name type="scientific">Septoria linicola</name>
    <dbReference type="NCBI Taxonomy" id="215465"/>
    <lineage>
        <taxon>Eukaryota</taxon>
        <taxon>Fungi</taxon>
        <taxon>Dikarya</taxon>
        <taxon>Ascomycota</taxon>
        <taxon>Pezizomycotina</taxon>
        <taxon>Dothideomycetes</taxon>
        <taxon>Dothideomycetidae</taxon>
        <taxon>Mycosphaerellales</taxon>
        <taxon>Mycosphaerellaceae</taxon>
        <taxon>Septoria</taxon>
    </lineage>
</organism>
<dbReference type="CDD" id="cd02851">
    <property type="entry name" value="E_set_GO_C"/>
    <property type="match status" value="1"/>
</dbReference>
<dbReference type="Pfam" id="PF09118">
    <property type="entry name" value="GO-like_E_set"/>
    <property type="match status" value="1"/>
</dbReference>
<dbReference type="InterPro" id="IPR015202">
    <property type="entry name" value="GO-like_E_set"/>
</dbReference>
<dbReference type="Proteomes" id="UP001056384">
    <property type="component" value="Chromosome 2"/>
</dbReference>
<protein>
    <submittedName>
        <fullName evidence="2">Immunoglobulin-like, galactose oxidase-like, Early set domain-containing protein</fullName>
    </submittedName>
</protein>
<dbReference type="Gene3D" id="2.60.40.10">
    <property type="entry name" value="Immunoglobulins"/>
    <property type="match status" value="1"/>
</dbReference>
<proteinExistence type="predicted"/>
<dbReference type="InterPro" id="IPR013783">
    <property type="entry name" value="Ig-like_fold"/>
</dbReference>
<evidence type="ECO:0000313" key="2">
    <source>
        <dbReference type="EMBL" id="USW49598.1"/>
    </source>
</evidence>
<gene>
    <name evidence="2" type="ORF">Slin15195_G029170</name>
</gene>
<name>A0A9Q9AMC9_9PEZI</name>
<reference evidence="2" key="1">
    <citation type="submission" date="2022-06" db="EMBL/GenBank/DDBJ databases">
        <title>Complete genome sequences of two strains of the flax pathogen Septoria linicola.</title>
        <authorList>
            <person name="Lapalu N."/>
            <person name="Simon A."/>
            <person name="Demenou B."/>
            <person name="Paumier D."/>
            <person name="Guillot M.-P."/>
            <person name="Gout L."/>
            <person name="Valade R."/>
        </authorList>
    </citation>
    <scope>NUCLEOTIDE SEQUENCE</scope>
    <source>
        <strain evidence="2">SE15195</strain>
    </source>
</reference>
<dbReference type="InterPro" id="IPR014756">
    <property type="entry name" value="Ig_E-set"/>
</dbReference>
<accession>A0A9Q9AMC9</accession>
<keyword evidence="3" id="KW-1185">Reference proteome</keyword>
<dbReference type="OrthoDB" id="2019572at2759"/>
<dbReference type="EMBL" id="CP099419">
    <property type="protein sequence ID" value="USW49598.1"/>
    <property type="molecule type" value="Genomic_DNA"/>
</dbReference>
<feature type="domain" description="Galactose oxidase-like Early set" evidence="1">
    <location>
        <begin position="4"/>
        <end position="74"/>
    </location>
</feature>
<evidence type="ECO:0000259" key="1">
    <source>
        <dbReference type="Pfam" id="PF09118"/>
    </source>
</evidence>
<dbReference type="AlphaFoldDB" id="A0A9Q9AMC9"/>
<sequence length="76" mass="8248">MSSTASTTFALLRIGSVTHSINSDQRRVPVTATRSGTRWTIRLPNDSGILIPGSYYLFALNGNGTPSIARTIRIKL</sequence>